<organism evidence="3 4">
    <name type="scientific">Camelimonas abortus</name>
    <dbReference type="NCBI Taxonomy" id="1017184"/>
    <lineage>
        <taxon>Bacteria</taxon>
        <taxon>Pseudomonadati</taxon>
        <taxon>Pseudomonadota</taxon>
        <taxon>Alphaproteobacteria</taxon>
        <taxon>Hyphomicrobiales</taxon>
        <taxon>Chelatococcaceae</taxon>
        <taxon>Camelimonas</taxon>
    </lineage>
</organism>
<evidence type="ECO:0000259" key="2">
    <source>
        <dbReference type="Pfam" id="PF13579"/>
    </source>
</evidence>
<dbReference type="RefSeq" id="WP_376868728.1">
    <property type="nucleotide sequence ID" value="NZ_JBHRUV010000017.1"/>
</dbReference>
<dbReference type="PANTHER" id="PTHR45947">
    <property type="entry name" value="SULFOQUINOVOSYL TRANSFERASE SQD2"/>
    <property type="match status" value="1"/>
</dbReference>
<feature type="region of interest" description="Disordered" evidence="1">
    <location>
        <begin position="1"/>
        <end position="41"/>
    </location>
</feature>
<comment type="caution">
    <text evidence="3">The sequence shown here is derived from an EMBL/GenBank/DDBJ whole genome shotgun (WGS) entry which is preliminary data.</text>
</comment>
<accession>A0ABV7LD82</accession>
<dbReference type="InterPro" id="IPR028098">
    <property type="entry name" value="Glyco_trans_4-like_N"/>
</dbReference>
<feature type="domain" description="Glycosyltransferase subfamily 4-like N-terminal" evidence="2">
    <location>
        <begin position="61"/>
        <end position="246"/>
    </location>
</feature>
<dbReference type="PANTHER" id="PTHR45947:SF3">
    <property type="entry name" value="SULFOQUINOVOSYL TRANSFERASE SQD2"/>
    <property type="match status" value="1"/>
</dbReference>
<dbReference type="EMBL" id="JBHRUV010000017">
    <property type="protein sequence ID" value="MFC3265588.1"/>
    <property type="molecule type" value="Genomic_DNA"/>
</dbReference>
<sequence length="408" mass="43516">MTDADGHCGLPGRRAGAPAQERPATQRDAPPAGTGGDPGSAGRKKLRVLVIAMNYAPETVGVGRYAAETAAALAARGHAVTVVTAPPHYPCWRTGPWRADGYRNRYATETRDGVRVIRCPLPLPRRVAGWRRLAPPLGFALAAAPVILWLGARRRPHLTLCAEPTLLALFPALAAARVAGARLALHVHDLEPEAFAAGWRRAPLPVRILQRARRRADAIITLSQAMAARLAAGGVAPDRVHICPNWADIDAIAAGGDPATAARWRSRLGLRPEQRVVLCAGAINRKHTPGLLIEAARRLRDDDGAVIVLAGEGPLAEEARRAAREVPAFRWMPPQPEPLLPTLMHFADAHVLPLDPAFDDLALPSRLGAMLASGRPVVATATADSFAGRFLGAAATLCPRSRTPWPRP</sequence>
<evidence type="ECO:0000256" key="1">
    <source>
        <dbReference type="SAM" id="MobiDB-lite"/>
    </source>
</evidence>
<dbReference type="SUPFAM" id="SSF53756">
    <property type="entry name" value="UDP-Glycosyltransferase/glycogen phosphorylase"/>
    <property type="match status" value="1"/>
</dbReference>
<evidence type="ECO:0000313" key="4">
    <source>
        <dbReference type="Proteomes" id="UP001595536"/>
    </source>
</evidence>
<dbReference type="CDD" id="cd03794">
    <property type="entry name" value="GT4_WbuB-like"/>
    <property type="match status" value="1"/>
</dbReference>
<keyword evidence="4" id="KW-1185">Reference proteome</keyword>
<dbReference type="Proteomes" id="UP001595536">
    <property type="component" value="Unassembled WGS sequence"/>
</dbReference>
<evidence type="ECO:0000313" key="3">
    <source>
        <dbReference type="EMBL" id="MFC3265588.1"/>
    </source>
</evidence>
<dbReference type="Pfam" id="PF13579">
    <property type="entry name" value="Glyco_trans_4_4"/>
    <property type="match status" value="1"/>
</dbReference>
<dbReference type="InterPro" id="IPR050194">
    <property type="entry name" value="Glycosyltransferase_grp1"/>
</dbReference>
<protein>
    <submittedName>
        <fullName evidence="3">Glycosyltransferase</fullName>
    </submittedName>
</protein>
<dbReference type="Pfam" id="PF13692">
    <property type="entry name" value="Glyco_trans_1_4"/>
    <property type="match status" value="1"/>
</dbReference>
<dbReference type="Gene3D" id="3.40.50.2000">
    <property type="entry name" value="Glycogen Phosphorylase B"/>
    <property type="match status" value="2"/>
</dbReference>
<name>A0ABV7LD82_9HYPH</name>
<proteinExistence type="predicted"/>
<gene>
    <name evidence="3" type="ORF">ACFOEX_04305</name>
</gene>
<reference evidence="4" key="1">
    <citation type="journal article" date="2019" name="Int. J. Syst. Evol. Microbiol.">
        <title>The Global Catalogue of Microorganisms (GCM) 10K type strain sequencing project: providing services to taxonomists for standard genome sequencing and annotation.</title>
        <authorList>
            <consortium name="The Broad Institute Genomics Platform"/>
            <consortium name="The Broad Institute Genome Sequencing Center for Infectious Disease"/>
            <person name="Wu L."/>
            <person name="Ma J."/>
        </authorList>
    </citation>
    <scope>NUCLEOTIDE SEQUENCE [LARGE SCALE GENOMIC DNA]</scope>
    <source>
        <strain evidence="4">CCM 7941</strain>
    </source>
</reference>